<dbReference type="Proteomes" id="UP000011115">
    <property type="component" value="Unassembled WGS sequence"/>
</dbReference>
<dbReference type="EnsemblPlants" id="PGSC0003DMT400095543">
    <property type="protein sequence ID" value="PGSC0003DMT400095543"/>
    <property type="gene ID" value="PGSC0003DMG400045114"/>
</dbReference>
<evidence type="ECO:0000256" key="1">
    <source>
        <dbReference type="SAM" id="MobiDB-lite"/>
    </source>
</evidence>
<dbReference type="HOGENOM" id="CLU_028647_6_2_1"/>
<feature type="compositionally biased region" description="Basic and acidic residues" evidence="1">
    <location>
        <begin position="47"/>
        <end position="56"/>
    </location>
</feature>
<reference evidence="2" key="2">
    <citation type="submission" date="2015-06" db="UniProtKB">
        <authorList>
            <consortium name="EnsemblPlants"/>
        </authorList>
    </citation>
    <scope>IDENTIFICATION</scope>
    <source>
        <strain evidence="2">DM1-3 516 R44</strain>
    </source>
</reference>
<evidence type="ECO:0008006" key="4">
    <source>
        <dbReference type="Google" id="ProtNLM"/>
    </source>
</evidence>
<sequence>MSFFLTELAILRADVDAILATLDVKPHAEPSTLGDDIVLSALFSGDDAEKQPEPARSRGKRHRSSHKTELMEKIKASKRQRRQEKKARKASIIDEQLRVTNSTTDGVVLLDAGTTEGDLSLDLAGSGKSDPPAC</sequence>
<evidence type="ECO:0000313" key="3">
    <source>
        <dbReference type="Proteomes" id="UP000011115"/>
    </source>
</evidence>
<protein>
    <recommendedName>
        <fullName evidence="4">Integrase core domain containing protein</fullName>
    </recommendedName>
</protein>
<dbReference type="Gramene" id="PGSC0003DMT400095543">
    <property type="protein sequence ID" value="PGSC0003DMT400095543"/>
    <property type="gene ID" value="PGSC0003DMG400045114"/>
</dbReference>
<accession>M1DWJ4</accession>
<proteinExistence type="predicted"/>
<reference evidence="3" key="1">
    <citation type="journal article" date="2011" name="Nature">
        <title>Genome sequence and analysis of the tuber crop potato.</title>
        <authorList>
            <consortium name="The Potato Genome Sequencing Consortium"/>
        </authorList>
    </citation>
    <scope>NUCLEOTIDE SEQUENCE [LARGE SCALE GENOMIC DNA]</scope>
    <source>
        <strain evidence="3">cv. DM1-3 516 R44</strain>
    </source>
</reference>
<dbReference type="AlphaFoldDB" id="M1DWJ4"/>
<dbReference type="PaxDb" id="4113-PGSC0003DMT400095543"/>
<evidence type="ECO:0000313" key="2">
    <source>
        <dbReference type="EnsemblPlants" id="PGSC0003DMT400095543"/>
    </source>
</evidence>
<organism evidence="2 3">
    <name type="scientific">Solanum tuberosum</name>
    <name type="common">Potato</name>
    <dbReference type="NCBI Taxonomy" id="4113"/>
    <lineage>
        <taxon>Eukaryota</taxon>
        <taxon>Viridiplantae</taxon>
        <taxon>Streptophyta</taxon>
        <taxon>Embryophyta</taxon>
        <taxon>Tracheophyta</taxon>
        <taxon>Spermatophyta</taxon>
        <taxon>Magnoliopsida</taxon>
        <taxon>eudicotyledons</taxon>
        <taxon>Gunneridae</taxon>
        <taxon>Pentapetalae</taxon>
        <taxon>asterids</taxon>
        <taxon>lamiids</taxon>
        <taxon>Solanales</taxon>
        <taxon>Solanaceae</taxon>
        <taxon>Solanoideae</taxon>
        <taxon>Solaneae</taxon>
        <taxon>Solanum</taxon>
    </lineage>
</organism>
<feature type="region of interest" description="Disordered" evidence="1">
    <location>
        <begin position="44"/>
        <end position="89"/>
    </location>
</feature>
<feature type="compositionally biased region" description="Basic residues" evidence="1">
    <location>
        <begin position="76"/>
        <end position="89"/>
    </location>
</feature>
<keyword evidence="3" id="KW-1185">Reference proteome</keyword>
<dbReference type="InParanoid" id="M1DWJ4"/>
<name>M1DWJ4_SOLTU</name>
<feature type="compositionally biased region" description="Basic and acidic residues" evidence="1">
    <location>
        <begin position="66"/>
        <end position="75"/>
    </location>
</feature>